<feature type="domain" description="HTH crp-type" evidence="5">
    <location>
        <begin position="147"/>
        <end position="220"/>
    </location>
</feature>
<organism evidence="6 7">
    <name type="scientific">Marinobacter salinexigens</name>
    <dbReference type="NCBI Taxonomy" id="2919747"/>
    <lineage>
        <taxon>Bacteria</taxon>
        <taxon>Pseudomonadati</taxon>
        <taxon>Pseudomonadota</taxon>
        <taxon>Gammaproteobacteria</taxon>
        <taxon>Pseudomonadales</taxon>
        <taxon>Marinobacteraceae</taxon>
        <taxon>Marinobacter</taxon>
    </lineage>
</organism>
<dbReference type="SMART" id="SM00419">
    <property type="entry name" value="HTH_CRP"/>
    <property type="match status" value="1"/>
</dbReference>
<evidence type="ECO:0000256" key="3">
    <source>
        <dbReference type="ARBA" id="ARBA00023163"/>
    </source>
</evidence>
<dbReference type="Pfam" id="PF00027">
    <property type="entry name" value="cNMP_binding"/>
    <property type="match status" value="1"/>
</dbReference>
<gene>
    <name evidence="6" type="ORF">FWJ25_01045</name>
</gene>
<keyword evidence="2" id="KW-0238">DNA-binding</keyword>
<dbReference type="AlphaFoldDB" id="A0A5B0VN34"/>
<keyword evidence="7" id="KW-1185">Reference proteome</keyword>
<evidence type="ECO:0000259" key="5">
    <source>
        <dbReference type="PROSITE" id="PS51063"/>
    </source>
</evidence>
<dbReference type="InterPro" id="IPR036390">
    <property type="entry name" value="WH_DNA-bd_sf"/>
</dbReference>
<evidence type="ECO:0000313" key="7">
    <source>
        <dbReference type="Proteomes" id="UP000323161"/>
    </source>
</evidence>
<dbReference type="InterPro" id="IPR036388">
    <property type="entry name" value="WH-like_DNA-bd_sf"/>
</dbReference>
<dbReference type="Pfam" id="PF13545">
    <property type="entry name" value="HTH_Crp_2"/>
    <property type="match status" value="1"/>
</dbReference>
<dbReference type="InterPro" id="IPR014710">
    <property type="entry name" value="RmlC-like_jellyroll"/>
</dbReference>
<name>A0A5B0VN34_9GAMM</name>
<comment type="caution">
    <text evidence="6">The sequence shown here is derived from an EMBL/GenBank/DDBJ whole genome shotgun (WGS) entry which is preliminary data.</text>
</comment>
<dbReference type="RefSeq" id="WP_149598394.1">
    <property type="nucleotide sequence ID" value="NZ_VTUU01000001.1"/>
</dbReference>
<dbReference type="InterPro" id="IPR012318">
    <property type="entry name" value="HTH_CRP"/>
</dbReference>
<dbReference type="Gene3D" id="2.60.120.10">
    <property type="entry name" value="Jelly Rolls"/>
    <property type="match status" value="1"/>
</dbReference>
<dbReference type="InterPro" id="IPR018490">
    <property type="entry name" value="cNMP-bd_dom_sf"/>
</dbReference>
<dbReference type="EMBL" id="VTUU01000001">
    <property type="protein sequence ID" value="KAA1175754.1"/>
    <property type="molecule type" value="Genomic_DNA"/>
</dbReference>
<dbReference type="InterPro" id="IPR000595">
    <property type="entry name" value="cNMP-bd_dom"/>
</dbReference>
<keyword evidence="1" id="KW-0805">Transcription regulation</keyword>
<keyword evidence="3" id="KW-0804">Transcription</keyword>
<dbReference type="PANTHER" id="PTHR24567:SF68">
    <property type="entry name" value="DNA-BINDING TRANSCRIPTIONAL DUAL REGULATOR CRP"/>
    <property type="match status" value="1"/>
</dbReference>
<evidence type="ECO:0000256" key="2">
    <source>
        <dbReference type="ARBA" id="ARBA00023125"/>
    </source>
</evidence>
<dbReference type="SUPFAM" id="SSF46785">
    <property type="entry name" value="Winged helix' DNA-binding domain"/>
    <property type="match status" value="1"/>
</dbReference>
<evidence type="ECO:0000313" key="6">
    <source>
        <dbReference type="EMBL" id="KAA1175754.1"/>
    </source>
</evidence>
<feature type="domain" description="Cyclic nucleotide-binding" evidence="4">
    <location>
        <begin position="13"/>
        <end position="116"/>
    </location>
</feature>
<dbReference type="PANTHER" id="PTHR24567">
    <property type="entry name" value="CRP FAMILY TRANSCRIPTIONAL REGULATORY PROTEIN"/>
    <property type="match status" value="1"/>
</dbReference>
<evidence type="ECO:0000259" key="4">
    <source>
        <dbReference type="PROSITE" id="PS50042"/>
    </source>
</evidence>
<sequence length="230" mass="25197">MINIKEVLGSCPLLGAMPEQGLAEAAAMARVRRFSVDDPIYDPGSMQSTLCVIARGTVRITSVNASGREATLIMFDAGSWFGDAVFSPGMPRVYGVTAHLDATIIELPGEGFRQLLAKYPENYPVVLDMVSRRLWSAISILEDDALRGVSARIGRRLLFLSEIQGIRVSGSESVTLRLTREQIANMMGMTRQGVHRRIKEYEELGLLTLSYGKVTINDPSALQAHIDALD</sequence>
<dbReference type="SMART" id="SM00100">
    <property type="entry name" value="cNMP"/>
    <property type="match status" value="1"/>
</dbReference>
<dbReference type="SUPFAM" id="SSF51206">
    <property type="entry name" value="cAMP-binding domain-like"/>
    <property type="match status" value="1"/>
</dbReference>
<dbReference type="GO" id="GO:0005829">
    <property type="term" value="C:cytosol"/>
    <property type="evidence" value="ECO:0007669"/>
    <property type="project" value="TreeGrafter"/>
</dbReference>
<reference evidence="6 7" key="1">
    <citation type="submission" date="2019-08" db="EMBL/GenBank/DDBJ databases">
        <title>Marinobacter ZYF650 sp. nov., a marine bacterium isolated from seawater of the Mariana trench.</title>
        <authorList>
            <person name="Ahmad W."/>
        </authorList>
    </citation>
    <scope>NUCLEOTIDE SEQUENCE [LARGE SCALE GENOMIC DNA]</scope>
    <source>
        <strain evidence="6 7">ZYF650</strain>
    </source>
</reference>
<dbReference type="Proteomes" id="UP000323161">
    <property type="component" value="Unassembled WGS sequence"/>
</dbReference>
<evidence type="ECO:0000256" key="1">
    <source>
        <dbReference type="ARBA" id="ARBA00023015"/>
    </source>
</evidence>
<dbReference type="GO" id="GO:0003677">
    <property type="term" value="F:DNA binding"/>
    <property type="evidence" value="ECO:0007669"/>
    <property type="project" value="UniProtKB-KW"/>
</dbReference>
<dbReference type="PROSITE" id="PS50042">
    <property type="entry name" value="CNMP_BINDING_3"/>
    <property type="match status" value="1"/>
</dbReference>
<proteinExistence type="predicted"/>
<dbReference type="CDD" id="cd00038">
    <property type="entry name" value="CAP_ED"/>
    <property type="match status" value="1"/>
</dbReference>
<protein>
    <submittedName>
        <fullName evidence="6">Crp/Fnr family transcriptional regulator</fullName>
    </submittedName>
</protein>
<dbReference type="PROSITE" id="PS51063">
    <property type="entry name" value="HTH_CRP_2"/>
    <property type="match status" value="1"/>
</dbReference>
<accession>A0A5B0VN34</accession>
<dbReference type="Gene3D" id="1.10.10.10">
    <property type="entry name" value="Winged helix-like DNA-binding domain superfamily/Winged helix DNA-binding domain"/>
    <property type="match status" value="1"/>
</dbReference>
<dbReference type="GO" id="GO:0003700">
    <property type="term" value="F:DNA-binding transcription factor activity"/>
    <property type="evidence" value="ECO:0007669"/>
    <property type="project" value="TreeGrafter"/>
</dbReference>
<dbReference type="InterPro" id="IPR050397">
    <property type="entry name" value="Env_Response_Regulators"/>
</dbReference>